<reference evidence="1" key="1">
    <citation type="submission" date="2015-06" db="UniProtKB">
        <authorList>
            <consortium name="EnsemblPlants"/>
        </authorList>
    </citation>
    <scope>IDENTIFICATION</scope>
</reference>
<sequence>MGNFWGSLVLPPGLGGGLKDATLGFFHLLGFYGGGNKIDQRDANTSLPEKGYRPLRAQGTTSQGVDFGIALCLADPPGTSRLYVLFPSGTDPNIACDLVAAHGDSLLFMITDLAKPGESSLALMCHQDLFVCRVASPDQPPLLRRLPACTDLLIRSMVHGVEMTMQHLLFPQGYHKQPQD</sequence>
<evidence type="ECO:0000313" key="1">
    <source>
        <dbReference type="EnsemblPlants" id="EMT23102"/>
    </source>
</evidence>
<dbReference type="AlphaFoldDB" id="M8C7T7"/>
<accession>M8C7T7</accession>
<organism evidence="1">
    <name type="scientific">Aegilops tauschii</name>
    <name type="common">Tausch's goatgrass</name>
    <name type="synonym">Aegilops squarrosa</name>
    <dbReference type="NCBI Taxonomy" id="37682"/>
    <lineage>
        <taxon>Eukaryota</taxon>
        <taxon>Viridiplantae</taxon>
        <taxon>Streptophyta</taxon>
        <taxon>Embryophyta</taxon>
        <taxon>Tracheophyta</taxon>
        <taxon>Spermatophyta</taxon>
        <taxon>Magnoliopsida</taxon>
        <taxon>Liliopsida</taxon>
        <taxon>Poales</taxon>
        <taxon>Poaceae</taxon>
        <taxon>BOP clade</taxon>
        <taxon>Pooideae</taxon>
        <taxon>Triticodae</taxon>
        <taxon>Triticeae</taxon>
        <taxon>Triticinae</taxon>
        <taxon>Aegilops</taxon>
    </lineage>
</organism>
<name>M8C7T7_AEGTA</name>
<dbReference type="EnsemblPlants" id="EMT23102">
    <property type="protein sequence ID" value="EMT23102"/>
    <property type="gene ID" value="F775_43336"/>
</dbReference>
<protein>
    <submittedName>
        <fullName evidence="1">Uncharacterized protein</fullName>
    </submittedName>
</protein>
<proteinExistence type="predicted"/>